<accession>A0A222YVP6</accession>
<proteinExistence type="predicted"/>
<dbReference type="OrthoDB" id="26661at10239"/>
<dbReference type="EMBL" id="MF155946">
    <property type="protein sequence ID" value="ASR75577.1"/>
    <property type="molecule type" value="Genomic_DNA"/>
</dbReference>
<evidence type="ECO:0000313" key="2">
    <source>
        <dbReference type="Proteomes" id="UP000223009"/>
    </source>
</evidence>
<reference evidence="1 2" key="1">
    <citation type="submission" date="2017-05" db="EMBL/GenBank/DDBJ databases">
        <authorList>
            <person name="Chapman J."/>
            <person name="Chang C."/>
            <person name="Suresh T."/>
            <person name="Shishido T.C."/>
            <person name="Bindert I."/>
            <person name="Shaffer C.D."/>
            <person name="Weston-Hafer K.A."/>
            <person name="Russell D.A."/>
            <person name="Pope W.H."/>
            <person name="Jacobs-Sera D."/>
            <person name="Hendrix R.W."/>
            <person name="Hatfull G.F."/>
        </authorList>
    </citation>
    <scope>NUCLEOTIDE SEQUENCE [LARGE SCALE GENOMIC DNA]</scope>
</reference>
<evidence type="ECO:0000313" key="1">
    <source>
        <dbReference type="EMBL" id="ASR75577.1"/>
    </source>
</evidence>
<protein>
    <submittedName>
        <fullName evidence="1">Uncharacterized protein</fullName>
    </submittedName>
</protein>
<gene>
    <name evidence="1" type="ORF">SEA_MILDRED21_219</name>
</gene>
<keyword evidence="2" id="KW-1185">Reference proteome</keyword>
<name>A0A222YVP6_9CAUD</name>
<organism evidence="1 2">
    <name type="scientific">Streptomyces phage Mildred21</name>
    <dbReference type="NCBI Taxonomy" id="2023959"/>
    <lineage>
        <taxon>Viruses</taxon>
        <taxon>Duplodnaviria</taxon>
        <taxon>Heunggongvirae</taxon>
        <taxon>Uroviricota</taxon>
        <taxon>Caudoviricetes</taxon>
        <taxon>Stanwilliamsviridae</taxon>
        <taxon>Boydwoodruffvirinae</taxon>
        <taxon>Samistivirus</taxon>
        <taxon>Samistivirus mildred21</taxon>
    </lineage>
</organism>
<dbReference type="Proteomes" id="UP000223009">
    <property type="component" value="Segment"/>
</dbReference>
<sequence length="129" mass="14947">MASGEGPKFVSYYEWWYQDIQEFVKKLWGPKAVWEGGAAMGFPAQNTYDDVEVTGGYIDEGIDSNGKTITTRWMDEAHTYDEAKELLENFKRNGMPREEYADPGLELLLNWLAFEEHIPTGNYRVTVHW</sequence>